<organism evidence="1 2">
    <name type="scientific">Colletotrichum truncatum</name>
    <name type="common">Anthracnose fungus</name>
    <name type="synonym">Colletotrichum capsici</name>
    <dbReference type="NCBI Taxonomy" id="5467"/>
    <lineage>
        <taxon>Eukaryota</taxon>
        <taxon>Fungi</taxon>
        <taxon>Dikarya</taxon>
        <taxon>Ascomycota</taxon>
        <taxon>Pezizomycotina</taxon>
        <taxon>Sordariomycetes</taxon>
        <taxon>Hypocreomycetidae</taxon>
        <taxon>Glomerellales</taxon>
        <taxon>Glomerellaceae</taxon>
        <taxon>Colletotrichum</taxon>
        <taxon>Colletotrichum truncatum species complex</taxon>
    </lineage>
</organism>
<keyword evidence="2" id="KW-1185">Reference proteome</keyword>
<proteinExistence type="predicted"/>
<dbReference type="Proteomes" id="UP000805649">
    <property type="component" value="Unassembled WGS sequence"/>
</dbReference>
<dbReference type="EMBL" id="VUJX02000002">
    <property type="protein sequence ID" value="KAL0941928.1"/>
    <property type="molecule type" value="Genomic_DNA"/>
</dbReference>
<evidence type="ECO:0000313" key="1">
    <source>
        <dbReference type="EMBL" id="KAL0941928.1"/>
    </source>
</evidence>
<reference evidence="1 2" key="1">
    <citation type="journal article" date="2020" name="Phytopathology">
        <title>Genome Sequence Resources of Colletotrichum truncatum, C. plurivorum, C. musicola, and C. sojae: Four Species Pathogenic to Soybean (Glycine max).</title>
        <authorList>
            <person name="Rogerio F."/>
            <person name="Boufleur T.R."/>
            <person name="Ciampi-Guillardi M."/>
            <person name="Sukno S.A."/>
            <person name="Thon M.R."/>
            <person name="Massola Junior N.S."/>
            <person name="Baroncelli R."/>
        </authorList>
    </citation>
    <scope>NUCLEOTIDE SEQUENCE [LARGE SCALE GENOMIC DNA]</scope>
    <source>
        <strain evidence="1 2">CMES1059</strain>
    </source>
</reference>
<protein>
    <submittedName>
        <fullName evidence="1">Uncharacterized protein</fullName>
    </submittedName>
</protein>
<sequence length="401" mass="45297">MATDSASWTTVQEFLQNNDQQTISCFNQVNWDQLCRIASGANCSLECVALDQVANGLNNIVRQLEFSDKTRWAARIPIIRGPLYNSFWTNLQNEIATMQFIQEASSLRVPRIFAYDTEVNNAAKSAFMLIEILPGIVAMDALGGHKLHRGVIPVEYRKPFYRSVAECHVQMTSLRLPKIGTVIRRDDGVFESGPIPGIGGPFDTATAFFEAWADKVKFKLDKETITKMMERGPITAEETLQIIDEFPSQIKDMAKHLPFRNEGPFPLCHDDFLHSNIMVDEASFIVTGIIDWEGACTVPWGLIAYPEFLQVMPPSFGLPQDYDQDGQPLDEFVKEMWRERKDYVEMVKRVEGEDSLLSNSLSNNLNQALAYSYGAYDNGKLGFYDRVAMELKKACKNTVIS</sequence>
<evidence type="ECO:0000313" key="2">
    <source>
        <dbReference type="Proteomes" id="UP000805649"/>
    </source>
</evidence>
<comment type="caution">
    <text evidence="1">The sequence shown here is derived from an EMBL/GenBank/DDBJ whole genome shotgun (WGS) entry which is preliminary data.</text>
</comment>
<gene>
    <name evidence="1" type="ORF">CTRU02_204691</name>
</gene>
<name>A0ACC3ZDD4_COLTU</name>
<accession>A0ACC3ZDD4</accession>